<dbReference type="InterPro" id="IPR002734">
    <property type="entry name" value="RibDG_C"/>
</dbReference>
<sequence length="265" mass="26857">MPGPVLDQLVPAGRTTALPPAPDEPDLVALLRRPRARLVRANMVASVDGAAHGPDDRSGSLGSPADARVFAVLRALADVVLVGAGTVRAEGYRELPVPAGLRDVRRALGLAPGIVLAVVTRSGRVPEEVLDGPGDVLVVTGDGGAGQAVRAAGSDRVLHVPSTDHDGPDLARAVDALVARGLPHVLAEGGPRLLADLLGAGLVDELCLTTSPVVVGGTAPRVVADGPWLEPGSPARLAHLLHAPDGTLLACWALRGHAPVDDAAV</sequence>
<protein>
    <submittedName>
        <fullName evidence="6">Riboflavin biosynthesis pyrimidine reductase</fullName>
    </submittedName>
</protein>
<dbReference type="Pfam" id="PF01872">
    <property type="entry name" value="RibD_C"/>
    <property type="match status" value="1"/>
</dbReference>
<dbReference type="Proteomes" id="UP000577956">
    <property type="component" value="Unassembled WGS sequence"/>
</dbReference>
<dbReference type="InterPro" id="IPR050765">
    <property type="entry name" value="Riboflavin_Biosynth_HTPR"/>
</dbReference>
<comment type="pathway">
    <text evidence="1">Cofactor biosynthesis; riboflavin biosynthesis.</text>
</comment>
<gene>
    <name evidence="6" type="ORF">BKA21_000135</name>
    <name evidence="5" type="ORF">Col01nite_08110</name>
</gene>
<evidence type="ECO:0000259" key="4">
    <source>
        <dbReference type="Pfam" id="PF01872"/>
    </source>
</evidence>
<dbReference type="Proteomes" id="UP000618382">
    <property type="component" value="Unassembled WGS sequence"/>
</dbReference>
<evidence type="ECO:0000256" key="3">
    <source>
        <dbReference type="ARBA" id="ARBA00023002"/>
    </source>
</evidence>
<dbReference type="EMBL" id="BONN01000002">
    <property type="protein sequence ID" value="GIG31652.1"/>
    <property type="molecule type" value="Genomic_DNA"/>
</dbReference>
<comment type="caution">
    <text evidence="6">The sequence shown here is derived from an EMBL/GenBank/DDBJ whole genome shotgun (WGS) entry which is preliminary data.</text>
</comment>
<dbReference type="RefSeq" id="WP_140459076.1">
    <property type="nucleotide sequence ID" value="NZ_BAABFI010000004.1"/>
</dbReference>
<dbReference type="GO" id="GO:0009231">
    <property type="term" value="P:riboflavin biosynthetic process"/>
    <property type="evidence" value="ECO:0007669"/>
    <property type="project" value="InterPro"/>
</dbReference>
<evidence type="ECO:0000313" key="8">
    <source>
        <dbReference type="Proteomes" id="UP000618382"/>
    </source>
</evidence>
<dbReference type="SUPFAM" id="SSF53597">
    <property type="entry name" value="Dihydrofolate reductase-like"/>
    <property type="match status" value="1"/>
</dbReference>
<proteinExistence type="predicted"/>
<dbReference type="AlphaFoldDB" id="A0A7Y9FEK1"/>
<evidence type="ECO:0000313" key="5">
    <source>
        <dbReference type="EMBL" id="GIG31652.1"/>
    </source>
</evidence>
<evidence type="ECO:0000256" key="1">
    <source>
        <dbReference type="ARBA" id="ARBA00005104"/>
    </source>
</evidence>
<name>A0A7Y9FEK1_9CELL</name>
<dbReference type="PANTHER" id="PTHR38011">
    <property type="entry name" value="DIHYDROFOLATE REDUCTASE FAMILY PROTEIN (AFU_ORTHOLOGUE AFUA_8G06820)"/>
    <property type="match status" value="1"/>
</dbReference>
<keyword evidence="8" id="KW-1185">Reference proteome</keyword>
<keyword evidence="2" id="KW-0521">NADP</keyword>
<reference evidence="5 8" key="2">
    <citation type="submission" date="2021-01" db="EMBL/GenBank/DDBJ databases">
        <title>Whole genome shotgun sequence of Cellulomonas oligotrophica NBRC 109435.</title>
        <authorList>
            <person name="Komaki H."/>
            <person name="Tamura T."/>
        </authorList>
    </citation>
    <scope>NUCLEOTIDE SEQUENCE [LARGE SCALE GENOMIC DNA]</scope>
    <source>
        <strain evidence="5 8">NBRC 109435</strain>
    </source>
</reference>
<evidence type="ECO:0000313" key="7">
    <source>
        <dbReference type="Proteomes" id="UP000577956"/>
    </source>
</evidence>
<reference evidence="6 7" key="1">
    <citation type="submission" date="2020-07" db="EMBL/GenBank/DDBJ databases">
        <title>Sequencing the genomes of 1000 actinobacteria strains.</title>
        <authorList>
            <person name="Klenk H.-P."/>
        </authorList>
    </citation>
    <scope>NUCLEOTIDE SEQUENCE [LARGE SCALE GENOMIC DNA]</scope>
    <source>
        <strain evidence="6 7">DSM 24482</strain>
    </source>
</reference>
<accession>A0A7Y9FEK1</accession>
<dbReference type="EMBL" id="JACCBK010000001">
    <property type="protein sequence ID" value="NYD84586.1"/>
    <property type="molecule type" value="Genomic_DNA"/>
</dbReference>
<dbReference type="Gene3D" id="3.40.430.10">
    <property type="entry name" value="Dihydrofolate Reductase, subunit A"/>
    <property type="match status" value="1"/>
</dbReference>
<organism evidence="6 7">
    <name type="scientific">Cellulomonas oligotrophica</name>
    <dbReference type="NCBI Taxonomy" id="931536"/>
    <lineage>
        <taxon>Bacteria</taxon>
        <taxon>Bacillati</taxon>
        <taxon>Actinomycetota</taxon>
        <taxon>Actinomycetes</taxon>
        <taxon>Micrococcales</taxon>
        <taxon>Cellulomonadaceae</taxon>
        <taxon>Cellulomonas</taxon>
    </lineage>
</organism>
<dbReference type="InterPro" id="IPR024072">
    <property type="entry name" value="DHFR-like_dom_sf"/>
</dbReference>
<evidence type="ECO:0000313" key="6">
    <source>
        <dbReference type="EMBL" id="NYD84586.1"/>
    </source>
</evidence>
<dbReference type="GO" id="GO:0008703">
    <property type="term" value="F:5-amino-6-(5-phosphoribosylamino)uracil reductase activity"/>
    <property type="evidence" value="ECO:0007669"/>
    <property type="project" value="InterPro"/>
</dbReference>
<evidence type="ECO:0000256" key="2">
    <source>
        <dbReference type="ARBA" id="ARBA00022857"/>
    </source>
</evidence>
<keyword evidence="3" id="KW-0560">Oxidoreductase</keyword>
<dbReference type="PANTHER" id="PTHR38011:SF7">
    <property type="entry name" value="2,5-DIAMINO-6-RIBOSYLAMINO-4(3H)-PYRIMIDINONE 5'-PHOSPHATE REDUCTASE"/>
    <property type="match status" value="1"/>
</dbReference>
<feature type="domain" description="Bacterial bifunctional deaminase-reductase C-terminal" evidence="4">
    <location>
        <begin position="38"/>
        <end position="230"/>
    </location>
</feature>